<feature type="transmembrane region" description="Helical" evidence="2">
    <location>
        <begin position="544"/>
        <end position="563"/>
    </location>
</feature>
<feature type="transmembrane region" description="Helical" evidence="2">
    <location>
        <begin position="174"/>
        <end position="199"/>
    </location>
</feature>
<feature type="transmembrane region" description="Helical" evidence="2">
    <location>
        <begin position="436"/>
        <end position="454"/>
    </location>
</feature>
<keyword evidence="4" id="KW-1185">Reference proteome</keyword>
<feature type="compositionally biased region" description="Polar residues" evidence="1">
    <location>
        <begin position="584"/>
        <end position="595"/>
    </location>
</feature>
<feature type="transmembrane region" description="Helical" evidence="2">
    <location>
        <begin position="511"/>
        <end position="529"/>
    </location>
</feature>
<gene>
    <name evidence="3" type="ORF">OB955_11445</name>
</gene>
<sequence length="814" mass="86468">MLPDGGYALVWLAVFLALGALSVPVAGTIFPRLDDRGAGLAIPVALTTIGVVGYWVGRLAFGLPALGLALLVLAGGSITAIRRDVVVDWRRYAEVATVFTAAFVFLVGVRAIDPSVVAIGGEKYLDYGLLNSLSRTETIPPEDPWFAGERVRYYYGGHLVAALLGQLTATPPAYTYNLALAGTYATLVSAVYGLAGAVAGDRGLSHVRAGLLAAFLVGIASNLATPVRVLAWLLPGGHSLADAFGIPLTRNGVETVAVGREAFSYWDASRVIPGTINEFPLFAFLNGDLHAHMLSLPFLLLAVGVLYEYWLTPVGQRWRRRLLAFVAMPILAGWLAVVNTWDFPTVLGLTWLTLALAPATPWSVLPRRMNDAIERRLERGSPALPLSAELVRPAVAGGLVGGVALAGVLFVLPFFTGAASTGGRTIALVADRSDPIRFLLVHGAFLLVACWYLASRVDPGPETIRDSTIALTTLLVALLWFHDALSFLFVVPVVAVGWYVIRRGRGGYETLLFVAGAGLVATVEVLYLSEQAGPGRLNTVFKTYVHVWVFWSLAAGVALASILEGRSWPAAAQAADERGRVRTGSISTTTATGNADTDCGSRSGSSEVSTESAVDTTAGADTATSTSRTATVLVLVLLAGLSLYGGLALADHVDGQDTHSLSLDVREEIRATAPDEAAAFDWLADREGQPRIVEAPTPPRHTYGSSDASGAPPPSRAVSGASTFSGLPTLAGWTHSADYHGEEPYWERVGHAETVFEGSDEERGAVLAQYDVRYVYVGPNERAWYELADLDGDPTLEVAAEFGEVRIYEVGARN</sequence>
<proteinExistence type="predicted"/>
<keyword evidence="2" id="KW-1133">Transmembrane helix</keyword>
<feature type="transmembrane region" description="Helical" evidence="2">
    <location>
        <begin position="289"/>
        <end position="310"/>
    </location>
</feature>
<dbReference type="PANTHER" id="PTHR10790:SF51">
    <property type="entry name" value="TETRATRICOPEPTIDE REPEAT PROTEIN"/>
    <property type="match status" value="1"/>
</dbReference>
<evidence type="ECO:0000256" key="1">
    <source>
        <dbReference type="SAM" id="MobiDB-lite"/>
    </source>
</evidence>
<feature type="transmembrane region" description="Helical" evidence="2">
    <location>
        <begin position="37"/>
        <end position="56"/>
    </location>
</feature>
<feature type="transmembrane region" description="Helical" evidence="2">
    <location>
        <begin position="632"/>
        <end position="650"/>
    </location>
</feature>
<evidence type="ECO:0000313" key="4">
    <source>
        <dbReference type="Proteomes" id="UP001320972"/>
    </source>
</evidence>
<dbReference type="EMBL" id="JAOPKB010000005">
    <property type="protein sequence ID" value="MCU4973355.1"/>
    <property type="molecule type" value="Genomic_DNA"/>
</dbReference>
<protein>
    <submittedName>
        <fullName evidence="3">DUF2298 domain-containing protein</fullName>
    </submittedName>
</protein>
<dbReference type="PANTHER" id="PTHR10790">
    <property type="entry name" value="TPR-DOMAIN CONTAINING PROTEIN"/>
    <property type="match status" value="1"/>
</dbReference>
<dbReference type="RefSeq" id="WP_338007910.1">
    <property type="nucleotide sequence ID" value="NZ_JAOPKB010000005.1"/>
</dbReference>
<feature type="region of interest" description="Disordered" evidence="1">
    <location>
        <begin position="684"/>
        <end position="721"/>
    </location>
</feature>
<feature type="transmembrane region" description="Helical" evidence="2">
    <location>
        <begin position="322"/>
        <end position="341"/>
    </location>
</feature>
<feature type="transmembrane region" description="Helical" evidence="2">
    <location>
        <begin position="62"/>
        <end position="81"/>
    </location>
</feature>
<evidence type="ECO:0000313" key="3">
    <source>
        <dbReference type="EMBL" id="MCU4973355.1"/>
    </source>
</evidence>
<reference evidence="3 4" key="1">
    <citation type="submission" date="2022-09" db="EMBL/GenBank/DDBJ databases">
        <title>Enrichment on poylsaccharides allowed isolation of novel metabolic and taxonomic groups of Haloarchaea.</title>
        <authorList>
            <person name="Sorokin D.Y."/>
            <person name="Elcheninov A.G."/>
            <person name="Khizhniak T.V."/>
            <person name="Kolganova T.V."/>
            <person name="Kublanov I.V."/>
        </authorList>
    </citation>
    <scope>NUCLEOTIDE SEQUENCE [LARGE SCALE GENOMIC DNA]</scope>
    <source>
        <strain evidence="3 4">AArc-m2/3/4</strain>
    </source>
</reference>
<feature type="transmembrane region" description="Helical" evidence="2">
    <location>
        <begin position="474"/>
        <end position="499"/>
    </location>
</feature>
<evidence type="ECO:0000256" key="2">
    <source>
        <dbReference type="SAM" id="Phobius"/>
    </source>
</evidence>
<name>A0ABT2QEK2_9EURY</name>
<keyword evidence="2" id="KW-0472">Membrane</keyword>
<feature type="region of interest" description="Disordered" evidence="1">
    <location>
        <begin position="579"/>
        <end position="622"/>
    </location>
</feature>
<feature type="transmembrane region" description="Helical" evidence="2">
    <location>
        <begin position="211"/>
        <end position="234"/>
    </location>
</feature>
<dbReference type="NCBIfam" id="TIGR03662">
    <property type="entry name" value="Chlor_Arch_YYY"/>
    <property type="match status" value="1"/>
</dbReference>
<organism evidence="3 4">
    <name type="scientific">Natronoglomus mannanivorans</name>
    <dbReference type="NCBI Taxonomy" id="2979990"/>
    <lineage>
        <taxon>Archaea</taxon>
        <taxon>Methanobacteriati</taxon>
        <taxon>Methanobacteriota</taxon>
        <taxon>Stenosarchaea group</taxon>
        <taxon>Halobacteria</taxon>
        <taxon>Halobacteriales</taxon>
        <taxon>Natrialbaceae</taxon>
        <taxon>Natronoglomus</taxon>
    </lineage>
</organism>
<comment type="caution">
    <text evidence="3">The sequence shown here is derived from an EMBL/GenBank/DDBJ whole genome shotgun (WGS) entry which is preliminary data.</text>
</comment>
<keyword evidence="2" id="KW-0812">Transmembrane</keyword>
<feature type="transmembrane region" description="Helical" evidence="2">
    <location>
        <begin position="93"/>
        <end position="112"/>
    </location>
</feature>
<dbReference type="InterPro" id="IPR018746">
    <property type="entry name" value="DUF2298"/>
</dbReference>
<feature type="transmembrane region" description="Helical" evidence="2">
    <location>
        <begin position="394"/>
        <end position="415"/>
    </location>
</feature>
<feature type="transmembrane region" description="Helical" evidence="2">
    <location>
        <begin position="6"/>
        <end position="30"/>
    </location>
</feature>
<accession>A0ABT2QEK2</accession>
<dbReference type="Proteomes" id="UP001320972">
    <property type="component" value="Unassembled WGS sequence"/>
</dbReference>
<feature type="compositionally biased region" description="Low complexity" evidence="1">
    <location>
        <begin position="600"/>
        <end position="622"/>
    </location>
</feature>
<dbReference type="Pfam" id="PF10060">
    <property type="entry name" value="DUF2298"/>
    <property type="match status" value="1"/>
</dbReference>